<dbReference type="EMBL" id="RJVL01000012">
    <property type="protein sequence ID" value="ROR38980.1"/>
    <property type="molecule type" value="Genomic_DNA"/>
</dbReference>
<proteinExistence type="predicted"/>
<evidence type="ECO:0000256" key="1">
    <source>
        <dbReference type="SAM" id="Coils"/>
    </source>
</evidence>
<feature type="coiled-coil region" evidence="1">
    <location>
        <begin position="33"/>
        <end position="67"/>
    </location>
</feature>
<protein>
    <submittedName>
        <fullName evidence="2">Uncharacterized protein</fullName>
    </submittedName>
</protein>
<keyword evidence="1" id="KW-0175">Coiled coil</keyword>
<evidence type="ECO:0000313" key="3">
    <source>
        <dbReference type="Proteomes" id="UP000271868"/>
    </source>
</evidence>
<sequence length="124" mass="13636">MDVLATLNHSISLVSRLREISKNISEAEFKNLLADLSSELADAKIHIAELKTQLAALSEENRSLKAAVPESKQTPTQKWGCYQFEGEQGLFCTACYDSKGKKSLTNRLSSTRRSCPVCKSVIGT</sequence>
<organism evidence="2 3">
    <name type="scientific">Diaphorobacter nitroreducens</name>
    <dbReference type="NCBI Taxonomy" id="164759"/>
    <lineage>
        <taxon>Bacteria</taxon>
        <taxon>Pseudomonadati</taxon>
        <taxon>Pseudomonadota</taxon>
        <taxon>Betaproteobacteria</taxon>
        <taxon>Burkholderiales</taxon>
        <taxon>Comamonadaceae</taxon>
        <taxon>Diaphorobacter</taxon>
    </lineage>
</organism>
<evidence type="ECO:0000313" key="2">
    <source>
        <dbReference type="EMBL" id="ROR38980.1"/>
    </source>
</evidence>
<gene>
    <name evidence="2" type="ORF">EDC60_3448</name>
</gene>
<accession>A0AAX1WNL9</accession>
<name>A0AAX1WNL9_9BURK</name>
<keyword evidence="3" id="KW-1185">Reference proteome</keyword>
<dbReference type="RefSeq" id="WP_148061025.1">
    <property type="nucleotide sequence ID" value="NZ_RJVL01000012.1"/>
</dbReference>
<dbReference type="AlphaFoldDB" id="A0AAX1WNL9"/>
<comment type="caution">
    <text evidence="2">The sequence shown here is derived from an EMBL/GenBank/DDBJ whole genome shotgun (WGS) entry which is preliminary data.</text>
</comment>
<reference evidence="2 3" key="1">
    <citation type="submission" date="2018-11" db="EMBL/GenBank/DDBJ databases">
        <title>Genomic Encyclopedia of Type Strains, Phase IV (KMG-IV): sequencing the most valuable type-strain genomes for metagenomic binning, comparative biology and taxonomic classification.</title>
        <authorList>
            <person name="Goeker M."/>
        </authorList>
    </citation>
    <scope>NUCLEOTIDE SEQUENCE [LARGE SCALE GENOMIC DNA]</scope>
    <source>
        <strain evidence="2 3">DSM 15985</strain>
    </source>
</reference>
<dbReference type="Proteomes" id="UP000271868">
    <property type="component" value="Unassembled WGS sequence"/>
</dbReference>